<dbReference type="Proteomes" id="UP001212841">
    <property type="component" value="Unassembled WGS sequence"/>
</dbReference>
<dbReference type="GO" id="GO:0016020">
    <property type="term" value="C:membrane"/>
    <property type="evidence" value="ECO:0007669"/>
    <property type="project" value="UniProtKB-SubCell"/>
</dbReference>
<evidence type="ECO:0000256" key="6">
    <source>
        <dbReference type="ARBA" id="ARBA00023136"/>
    </source>
</evidence>
<dbReference type="EMBL" id="JADGJD010000226">
    <property type="protein sequence ID" value="KAJ3053212.1"/>
    <property type="molecule type" value="Genomic_DNA"/>
</dbReference>
<dbReference type="PANTHER" id="PTHR12226">
    <property type="entry name" value="MANNOSE-P-DOLICHOL UTILIZATION DEFECT 1 LEC35 -RELATED"/>
    <property type="match status" value="1"/>
</dbReference>
<keyword evidence="3 8" id="KW-0812">Transmembrane</keyword>
<evidence type="ECO:0000256" key="3">
    <source>
        <dbReference type="ARBA" id="ARBA00022692"/>
    </source>
</evidence>
<feature type="transmembrane region" description="Helical" evidence="9">
    <location>
        <begin position="74"/>
        <end position="94"/>
    </location>
</feature>
<accession>A0AAD5SLS2</accession>
<keyword evidence="6 8" id="KW-0472">Membrane</keyword>
<dbReference type="AlphaFoldDB" id="A0AAD5SLS2"/>
<comment type="caution">
    <text evidence="10">The sequence shown here is derived from an EMBL/GenBank/DDBJ whole genome shotgun (WGS) entry which is preliminary data.</text>
</comment>
<dbReference type="PIRSF" id="PIRSF023381">
    <property type="entry name" value="MannP-dilichol_defect-1p"/>
    <property type="match status" value="1"/>
</dbReference>
<evidence type="ECO:0000313" key="10">
    <source>
        <dbReference type="EMBL" id="KAJ3053212.1"/>
    </source>
</evidence>
<gene>
    <name evidence="10" type="ORF">HK097_004764</name>
</gene>
<evidence type="ECO:0000256" key="9">
    <source>
        <dbReference type="SAM" id="Phobius"/>
    </source>
</evidence>
<dbReference type="InterPro" id="IPR006603">
    <property type="entry name" value="PQ-loop_rpt"/>
</dbReference>
<proteinExistence type="inferred from homology"/>
<feature type="transmembrane region" description="Helical" evidence="9">
    <location>
        <begin position="100"/>
        <end position="120"/>
    </location>
</feature>
<evidence type="ECO:0000256" key="4">
    <source>
        <dbReference type="ARBA" id="ARBA00022737"/>
    </source>
</evidence>
<keyword evidence="2" id="KW-0813">Transport</keyword>
<evidence type="ECO:0000256" key="5">
    <source>
        <dbReference type="ARBA" id="ARBA00022989"/>
    </source>
</evidence>
<evidence type="ECO:0000256" key="1">
    <source>
        <dbReference type="ARBA" id="ARBA00004141"/>
    </source>
</evidence>
<feature type="transmembrane region" description="Helical" evidence="9">
    <location>
        <begin position="215"/>
        <end position="235"/>
    </location>
</feature>
<feature type="transmembrane region" description="Helical" evidence="9">
    <location>
        <begin position="127"/>
        <end position="145"/>
    </location>
</feature>
<evidence type="ECO:0000256" key="2">
    <source>
        <dbReference type="ARBA" id="ARBA00022448"/>
    </source>
</evidence>
<name>A0AAD5SLS2_9FUNG</name>
<reference evidence="10" key="1">
    <citation type="submission" date="2020-05" db="EMBL/GenBank/DDBJ databases">
        <title>Phylogenomic resolution of chytrid fungi.</title>
        <authorList>
            <person name="Stajich J.E."/>
            <person name="Amses K."/>
            <person name="Simmons R."/>
            <person name="Seto K."/>
            <person name="Myers J."/>
            <person name="Bonds A."/>
            <person name="Quandt C.A."/>
            <person name="Barry K."/>
            <person name="Liu P."/>
            <person name="Grigoriev I."/>
            <person name="Longcore J.E."/>
            <person name="James T.Y."/>
        </authorList>
    </citation>
    <scope>NUCLEOTIDE SEQUENCE</scope>
    <source>
        <strain evidence="10">JEL0318</strain>
    </source>
</reference>
<dbReference type="SMART" id="SM00679">
    <property type="entry name" value="CTNS"/>
    <property type="match status" value="2"/>
</dbReference>
<protein>
    <recommendedName>
        <fullName evidence="8">Mannose-P-dolichol utilization defect 1 protein homolog</fullName>
    </recommendedName>
</protein>
<keyword evidence="4" id="KW-0677">Repeat</keyword>
<dbReference type="Gene3D" id="1.20.1280.290">
    <property type="match status" value="2"/>
</dbReference>
<keyword evidence="5 8" id="KW-1133">Transmembrane helix</keyword>
<evidence type="ECO:0000256" key="8">
    <source>
        <dbReference type="PIRNR" id="PIRNR023381"/>
    </source>
</evidence>
<dbReference type="PANTHER" id="PTHR12226:SF2">
    <property type="entry name" value="MANNOSE-P-DOLICHOL UTILIZATION DEFECT 1 PROTEIN"/>
    <property type="match status" value="1"/>
</dbReference>
<keyword evidence="11" id="KW-1185">Reference proteome</keyword>
<evidence type="ECO:0000256" key="7">
    <source>
        <dbReference type="ARBA" id="ARBA00038475"/>
    </source>
</evidence>
<organism evidence="10 11">
    <name type="scientific">Rhizophlyctis rosea</name>
    <dbReference type="NCBI Taxonomy" id="64517"/>
    <lineage>
        <taxon>Eukaryota</taxon>
        <taxon>Fungi</taxon>
        <taxon>Fungi incertae sedis</taxon>
        <taxon>Chytridiomycota</taxon>
        <taxon>Chytridiomycota incertae sedis</taxon>
        <taxon>Chytridiomycetes</taxon>
        <taxon>Rhizophlyctidales</taxon>
        <taxon>Rhizophlyctidaceae</taxon>
        <taxon>Rhizophlyctis</taxon>
    </lineage>
</organism>
<evidence type="ECO:0000313" key="11">
    <source>
        <dbReference type="Proteomes" id="UP001212841"/>
    </source>
</evidence>
<dbReference type="InterPro" id="IPR016817">
    <property type="entry name" value="MannP-dilichol_defect-1"/>
</dbReference>
<sequence>MSVQTLIDQVEAHLLIPLVGPKCANRLAQFDVHATDCIKLFISKGLGLGIVLGSSILKVPQIVKIVSAGSARGVSFVGYLLETLSFAISLAYNYRGGNPFLTYGEMAAIYVQNIIVSLLILAYNGKYAGLILLSLFLAGFSYALIDPTLITPQLLTTLQMSTIFLGIASKLPQIYNNFRAKSTGQLSAITIFLQFAGSAARVFTTVQEVNDPVILVGNVVAFALNLVIMQQVLIYRKSKVAGGHLPDYQKRKSPKLD</sequence>
<dbReference type="Pfam" id="PF04193">
    <property type="entry name" value="PQ-loop"/>
    <property type="match status" value="2"/>
</dbReference>
<comment type="subcellular location">
    <subcellularLocation>
        <location evidence="1 8">Membrane</location>
        <topology evidence="1 8">Multi-pass membrane protein</topology>
    </subcellularLocation>
</comment>
<comment type="similarity">
    <text evidence="7 8">Belongs to the MPDU1 (TC 2.A.43.3) family.</text>
</comment>